<feature type="domain" description="S-adenosyl-l-methionine hydroxide adenosyltransferase C-terminal" evidence="1">
    <location>
        <begin position="200"/>
        <end position="262"/>
    </location>
</feature>
<dbReference type="Proteomes" id="UP000229401">
    <property type="component" value="Unassembled WGS sequence"/>
</dbReference>
<protein>
    <recommendedName>
        <fullName evidence="1">S-adenosyl-l-methionine hydroxide adenosyltransferase C-terminal domain-containing protein</fullName>
    </recommendedName>
</protein>
<evidence type="ECO:0000313" key="2">
    <source>
        <dbReference type="EMBL" id="PIY72082.1"/>
    </source>
</evidence>
<dbReference type="SUPFAM" id="SSF101852">
    <property type="entry name" value="Bacterial fluorinating enzyme, C-terminal domain"/>
    <property type="match status" value="1"/>
</dbReference>
<evidence type="ECO:0000259" key="1">
    <source>
        <dbReference type="Pfam" id="PF20257"/>
    </source>
</evidence>
<sequence>PFYSQKERILEETASLELTLGVSSKVIMKKLVVIADWTSDSLTCQEFKSSFEGFLKVDKSLNISFVSSTPSTIHTGFLVSQIVTTEERYGDPLNTIIFQNTDPRIYTEEAIVQAKGAEFIIVRLSSNIIVCGPNAGYDFSFIRSKIQKAFTYPGLDKGSQFRSRDLFSRVCAHLVDGMEDELELEEMHINMIPGLVNYYVIHIDNYGNIKTSITHEDIREKFQLGDSFSVRINDVVKNVKFVSNLFGGTPGEIVIYPGSSGNPKNPFMEISIWRHFTEKNATTGIHAFNFPKPGMKVKLV</sequence>
<name>A0A2M7QIF6_9BACT</name>
<gene>
    <name evidence="2" type="ORF">COY87_02860</name>
</gene>
<dbReference type="EMBL" id="PFLI01000097">
    <property type="protein sequence ID" value="PIY72082.1"/>
    <property type="molecule type" value="Genomic_DNA"/>
</dbReference>
<dbReference type="Gene3D" id="2.40.30.90">
    <property type="entry name" value="Bacterial fluorinating enzyme like"/>
    <property type="match status" value="1"/>
</dbReference>
<dbReference type="Pfam" id="PF20257">
    <property type="entry name" value="SAM_HAT_C"/>
    <property type="match status" value="1"/>
</dbReference>
<dbReference type="InterPro" id="IPR023227">
    <property type="entry name" value="SAM_OH_AdoTrfase_C_sf"/>
</dbReference>
<evidence type="ECO:0000313" key="3">
    <source>
        <dbReference type="Proteomes" id="UP000229401"/>
    </source>
</evidence>
<dbReference type="InterPro" id="IPR046470">
    <property type="entry name" value="SAM_HAT_C"/>
</dbReference>
<feature type="non-terminal residue" evidence="2">
    <location>
        <position position="1"/>
    </location>
</feature>
<organism evidence="2 3">
    <name type="scientific">Candidatus Roizmanbacteria bacterium CG_4_10_14_0_8_um_filter_33_9</name>
    <dbReference type="NCBI Taxonomy" id="1974826"/>
    <lineage>
        <taxon>Bacteria</taxon>
        <taxon>Candidatus Roizmaniibacteriota</taxon>
    </lineage>
</organism>
<dbReference type="AlphaFoldDB" id="A0A2M7QIF6"/>
<reference evidence="3" key="1">
    <citation type="submission" date="2017-09" db="EMBL/GenBank/DDBJ databases">
        <title>Depth-based differentiation of microbial function through sediment-hosted aquifers and enrichment of novel symbionts in the deep terrestrial subsurface.</title>
        <authorList>
            <person name="Probst A.J."/>
            <person name="Ladd B."/>
            <person name="Jarett J.K."/>
            <person name="Geller-Mcgrath D.E."/>
            <person name="Sieber C.M.K."/>
            <person name="Emerson J.B."/>
            <person name="Anantharaman K."/>
            <person name="Thomas B.C."/>
            <person name="Malmstrom R."/>
            <person name="Stieglmeier M."/>
            <person name="Klingl A."/>
            <person name="Woyke T."/>
            <person name="Ryan C.M."/>
            <person name="Banfield J.F."/>
        </authorList>
    </citation>
    <scope>NUCLEOTIDE SEQUENCE [LARGE SCALE GENOMIC DNA]</scope>
</reference>
<proteinExistence type="predicted"/>
<comment type="caution">
    <text evidence="2">The sequence shown here is derived from an EMBL/GenBank/DDBJ whole genome shotgun (WGS) entry which is preliminary data.</text>
</comment>
<accession>A0A2M7QIF6</accession>